<evidence type="ECO:0000313" key="2">
    <source>
        <dbReference type="Proteomes" id="UP001589896"/>
    </source>
</evidence>
<accession>A0ABV6RLH3</accession>
<name>A0ABV6RLH3_9GAMM</name>
<reference evidence="1 2" key="1">
    <citation type="submission" date="2024-09" db="EMBL/GenBank/DDBJ databases">
        <authorList>
            <person name="Sun Q."/>
            <person name="Mori K."/>
        </authorList>
    </citation>
    <scope>NUCLEOTIDE SEQUENCE [LARGE SCALE GENOMIC DNA]</scope>
    <source>
        <strain evidence="1 2">KCTC 23076</strain>
    </source>
</reference>
<gene>
    <name evidence="1" type="ORF">ACFFGH_02725</name>
</gene>
<evidence type="ECO:0000313" key="1">
    <source>
        <dbReference type="EMBL" id="MFC0676768.1"/>
    </source>
</evidence>
<comment type="caution">
    <text evidence="1">The sequence shown here is derived from an EMBL/GenBank/DDBJ whole genome shotgun (WGS) entry which is preliminary data.</text>
</comment>
<dbReference type="Pfam" id="PF12244">
    <property type="entry name" value="DUF3606"/>
    <property type="match status" value="1"/>
</dbReference>
<proteinExistence type="predicted"/>
<dbReference type="Proteomes" id="UP001589896">
    <property type="component" value="Unassembled WGS sequence"/>
</dbReference>
<sequence>MTHHHGNRVPADPERVNFHDDVEARYWCEEFDCNNEELREAVSAVGERATDVRLHLSQRHD</sequence>
<protein>
    <submittedName>
        <fullName evidence="1">DUF3606 domain-containing protein</fullName>
    </submittedName>
</protein>
<dbReference type="RefSeq" id="WP_386664590.1">
    <property type="nucleotide sequence ID" value="NZ_JBHLTG010000001.1"/>
</dbReference>
<keyword evidence="2" id="KW-1185">Reference proteome</keyword>
<organism evidence="1 2">
    <name type="scientific">Lysobacter korlensis</name>
    <dbReference type="NCBI Taxonomy" id="553636"/>
    <lineage>
        <taxon>Bacteria</taxon>
        <taxon>Pseudomonadati</taxon>
        <taxon>Pseudomonadota</taxon>
        <taxon>Gammaproteobacteria</taxon>
        <taxon>Lysobacterales</taxon>
        <taxon>Lysobacteraceae</taxon>
        <taxon>Lysobacter</taxon>
    </lineage>
</organism>
<dbReference type="EMBL" id="JBHLTG010000001">
    <property type="protein sequence ID" value="MFC0676768.1"/>
    <property type="molecule type" value="Genomic_DNA"/>
</dbReference>
<dbReference type="InterPro" id="IPR022037">
    <property type="entry name" value="DUF3606"/>
</dbReference>